<evidence type="ECO:0000313" key="1">
    <source>
        <dbReference type="EMBL" id="CAB5366893.1"/>
    </source>
</evidence>
<dbReference type="OrthoDB" id="2418050at2759"/>
<organism evidence="1 2">
    <name type="scientific">Rhizophagus irregularis</name>
    <dbReference type="NCBI Taxonomy" id="588596"/>
    <lineage>
        <taxon>Eukaryota</taxon>
        <taxon>Fungi</taxon>
        <taxon>Fungi incertae sedis</taxon>
        <taxon>Mucoromycota</taxon>
        <taxon>Glomeromycotina</taxon>
        <taxon>Glomeromycetes</taxon>
        <taxon>Glomerales</taxon>
        <taxon>Glomeraceae</taxon>
        <taxon>Rhizophagus</taxon>
    </lineage>
</organism>
<dbReference type="Proteomes" id="UP000684084">
    <property type="component" value="Unassembled WGS sequence"/>
</dbReference>
<name>A0A916E7G7_9GLOM</name>
<comment type="caution">
    <text evidence="1">The sequence shown here is derived from an EMBL/GenBank/DDBJ whole genome shotgun (WGS) entry which is preliminary data.</text>
</comment>
<dbReference type="AlphaFoldDB" id="A0A916E7G7"/>
<protein>
    <submittedName>
        <fullName evidence="1">Uncharacterized protein</fullName>
    </submittedName>
</protein>
<evidence type="ECO:0000313" key="2">
    <source>
        <dbReference type="Proteomes" id="UP000684084"/>
    </source>
</evidence>
<reference evidence="1" key="1">
    <citation type="submission" date="2020-05" db="EMBL/GenBank/DDBJ databases">
        <authorList>
            <person name="Rincon C."/>
            <person name="Sanders R I."/>
            <person name="Robbins C."/>
            <person name="Chaturvedi A."/>
        </authorList>
    </citation>
    <scope>NUCLEOTIDE SEQUENCE</scope>
    <source>
        <strain evidence="1">CHB12</strain>
    </source>
</reference>
<dbReference type="EMBL" id="CAGKOT010000023">
    <property type="protein sequence ID" value="CAB5366893.1"/>
    <property type="molecule type" value="Genomic_DNA"/>
</dbReference>
<sequence length="111" mass="13206">MNIVDVYEFKNFPEPRNAAEEEQKEFHSRYSFNIPENIDDFNNSDKIIELYKELNLNNANNSNNDIQIDSERETMQQIKKINIKINDDEDAYDDANLHSEEQDELQISEFD</sequence>
<gene>
    <name evidence="1" type="ORF">CHRIB12_LOCUS11011</name>
</gene>
<proteinExistence type="predicted"/>
<accession>A0A916E7G7</accession>